<keyword evidence="3 6" id="KW-0812">Transmembrane</keyword>
<dbReference type="Proteomes" id="UP001652623">
    <property type="component" value="Chromosome 4"/>
</dbReference>
<feature type="transmembrane region" description="Helical" evidence="6">
    <location>
        <begin position="213"/>
        <end position="233"/>
    </location>
</feature>
<feature type="transmembrane region" description="Helical" evidence="6">
    <location>
        <begin position="21"/>
        <end position="39"/>
    </location>
</feature>
<feature type="transmembrane region" description="Helical" evidence="6">
    <location>
        <begin position="239"/>
        <end position="256"/>
    </location>
</feature>
<sequence length="296" mass="32708">MGKTKPWNKRPPLTFSLLWRFFLVGLTGSLGKLLFFTGVKFSSPTLSSAMGNFAQIFTALLAIIFRMEKLNLRSTRSQAKSVGTVVSVAGALIVTLYKGPSLMGSSPTNTPSQLPLSQQSKWILRVFFYIFFVTIQSLVFSLILERDPVAWKPNAAIEIMAIVFTSSYNLTTSSATKALAKIGFEKNQAFAVVGSVISVSVHTWCLHKKGPVYVAMFRHLEIVFAAIMSIIFLGETIHLGSVIGSVIIVFGFYTLMWGKIKEKSMDVDNEVRNLESSSHKTPLLQSSSNEYSPRNS</sequence>
<comment type="subcellular location">
    <subcellularLocation>
        <location evidence="1 6">Membrane</location>
        <topology evidence="1 6">Multi-pass membrane protein</topology>
    </subcellularLocation>
</comment>
<organism evidence="9 10">
    <name type="scientific">Ziziphus jujuba</name>
    <name type="common">Chinese jujube</name>
    <name type="synonym">Ziziphus sativa</name>
    <dbReference type="NCBI Taxonomy" id="326968"/>
    <lineage>
        <taxon>Eukaryota</taxon>
        <taxon>Viridiplantae</taxon>
        <taxon>Streptophyta</taxon>
        <taxon>Embryophyta</taxon>
        <taxon>Tracheophyta</taxon>
        <taxon>Spermatophyta</taxon>
        <taxon>Magnoliopsida</taxon>
        <taxon>eudicotyledons</taxon>
        <taxon>Gunneridae</taxon>
        <taxon>Pentapetalae</taxon>
        <taxon>rosids</taxon>
        <taxon>fabids</taxon>
        <taxon>Rosales</taxon>
        <taxon>Rhamnaceae</taxon>
        <taxon>Paliureae</taxon>
        <taxon>Ziziphus</taxon>
    </lineage>
</organism>
<gene>
    <name evidence="10" type="primary">LOC107415356</name>
</gene>
<feature type="domain" description="EamA" evidence="8">
    <location>
        <begin position="190"/>
        <end position="255"/>
    </location>
</feature>
<feature type="domain" description="EamA" evidence="8">
    <location>
        <begin position="8"/>
        <end position="95"/>
    </location>
</feature>
<dbReference type="InterPro" id="IPR037185">
    <property type="entry name" value="EmrE-like"/>
</dbReference>
<dbReference type="RefSeq" id="XP_060672820.1">
    <property type="nucleotide sequence ID" value="XM_060816837.1"/>
</dbReference>
<accession>A0ABM4A7W0</accession>
<dbReference type="GeneID" id="107415356"/>
<protein>
    <recommendedName>
        <fullName evidence="6">WAT1-related protein</fullName>
    </recommendedName>
</protein>
<dbReference type="PANTHER" id="PTHR31218">
    <property type="entry name" value="WAT1-RELATED PROTEIN"/>
    <property type="match status" value="1"/>
</dbReference>
<evidence type="ECO:0000259" key="8">
    <source>
        <dbReference type="Pfam" id="PF00892"/>
    </source>
</evidence>
<keyword evidence="9" id="KW-1185">Reference proteome</keyword>
<keyword evidence="4 6" id="KW-1133">Transmembrane helix</keyword>
<evidence type="ECO:0000256" key="1">
    <source>
        <dbReference type="ARBA" id="ARBA00004141"/>
    </source>
</evidence>
<evidence type="ECO:0000256" key="6">
    <source>
        <dbReference type="RuleBase" id="RU363077"/>
    </source>
</evidence>
<feature type="transmembrane region" description="Helical" evidence="6">
    <location>
        <begin position="79"/>
        <end position="97"/>
    </location>
</feature>
<dbReference type="InterPro" id="IPR030184">
    <property type="entry name" value="WAT1-related"/>
</dbReference>
<comment type="similarity">
    <text evidence="2 6">Belongs to the drug/metabolite transporter (DMT) superfamily. Plant drug/metabolite exporter (P-DME) (TC 2.A.7.4) family.</text>
</comment>
<feature type="transmembrane region" description="Helical" evidence="6">
    <location>
        <begin position="45"/>
        <end position="67"/>
    </location>
</feature>
<feature type="region of interest" description="Disordered" evidence="7">
    <location>
        <begin position="274"/>
        <end position="296"/>
    </location>
</feature>
<evidence type="ECO:0000313" key="10">
    <source>
        <dbReference type="RefSeq" id="XP_060672820.1"/>
    </source>
</evidence>
<evidence type="ECO:0000256" key="5">
    <source>
        <dbReference type="ARBA" id="ARBA00023136"/>
    </source>
</evidence>
<evidence type="ECO:0000256" key="3">
    <source>
        <dbReference type="ARBA" id="ARBA00022692"/>
    </source>
</evidence>
<keyword evidence="5 6" id="KW-0472">Membrane</keyword>
<dbReference type="InterPro" id="IPR000620">
    <property type="entry name" value="EamA_dom"/>
</dbReference>
<name>A0ABM4A7W0_ZIZJJ</name>
<evidence type="ECO:0000256" key="4">
    <source>
        <dbReference type="ARBA" id="ARBA00022989"/>
    </source>
</evidence>
<reference evidence="10" key="1">
    <citation type="submission" date="2025-08" db="UniProtKB">
        <authorList>
            <consortium name="RefSeq"/>
        </authorList>
    </citation>
    <scope>IDENTIFICATION</scope>
    <source>
        <tissue evidence="10">Seedling</tissue>
    </source>
</reference>
<proteinExistence type="inferred from homology"/>
<feature type="transmembrane region" description="Helical" evidence="6">
    <location>
        <begin position="122"/>
        <end position="144"/>
    </location>
</feature>
<dbReference type="Pfam" id="PF00892">
    <property type="entry name" value="EamA"/>
    <property type="match status" value="2"/>
</dbReference>
<dbReference type="SUPFAM" id="SSF103481">
    <property type="entry name" value="Multidrug resistance efflux transporter EmrE"/>
    <property type="match status" value="2"/>
</dbReference>
<evidence type="ECO:0000256" key="2">
    <source>
        <dbReference type="ARBA" id="ARBA00007635"/>
    </source>
</evidence>
<evidence type="ECO:0000256" key="7">
    <source>
        <dbReference type="SAM" id="MobiDB-lite"/>
    </source>
</evidence>
<evidence type="ECO:0000313" key="9">
    <source>
        <dbReference type="Proteomes" id="UP001652623"/>
    </source>
</evidence>